<dbReference type="EMBL" id="CAXAMN010023773">
    <property type="protein sequence ID" value="CAK9080742.1"/>
    <property type="molecule type" value="Genomic_DNA"/>
</dbReference>
<comment type="caution">
    <text evidence="1">The sequence shown here is derived from an EMBL/GenBank/DDBJ whole genome shotgun (WGS) entry which is preliminary data.</text>
</comment>
<gene>
    <name evidence="1" type="ORF">CCMP2556_LOCUS39599</name>
</gene>
<name>A0ABP0PXJ9_9DINO</name>
<proteinExistence type="predicted"/>
<evidence type="ECO:0000313" key="1">
    <source>
        <dbReference type="EMBL" id="CAK9080742.1"/>
    </source>
</evidence>
<dbReference type="Proteomes" id="UP001642484">
    <property type="component" value="Unassembled WGS sequence"/>
</dbReference>
<keyword evidence="2" id="KW-1185">Reference proteome</keyword>
<reference evidence="1 2" key="1">
    <citation type="submission" date="2024-02" db="EMBL/GenBank/DDBJ databases">
        <authorList>
            <person name="Chen Y."/>
            <person name="Shah S."/>
            <person name="Dougan E. K."/>
            <person name="Thang M."/>
            <person name="Chan C."/>
        </authorList>
    </citation>
    <scope>NUCLEOTIDE SEQUENCE [LARGE SCALE GENOMIC DNA]</scope>
</reference>
<accession>A0ABP0PXJ9</accession>
<evidence type="ECO:0000313" key="2">
    <source>
        <dbReference type="Proteomes" id="UP001642484"/>
    </source>
</evidence>
<protein>
    <submittedName>
        <fullName evidence="1">Uncharacterized protein</fullName>
    </submittedName>
</protein>
<sequence>MACAGEPSSSRVTELCGLGNVTFAQPLELEETEPMPIFPESNGQSENLPVGPEGREVPADRDPLEDDLPSRKSFDSWTNYDRKEKLAQPNRWFNEEFACYRNAFLTDVQKNPDGFQELVCQKRQRWAQGFPSWLPRWAQRVANGVSPCSERSEKFSFSSRFSFGSWGSQLLAPSAARTGV</sequence>
<organism evidence="1 2">
    <name type="scientific">Durusdinium trenchii</name>
    <dbReference type="NCBI Taxonomy" id="1381693"/>
    <lineage>
        <taxon>Eukaryota</taxon>
        <taxon>Sar</taxon>
        <taxon>Alveolata</taxon>
        <taxon>Dinophyceae</taxon>
        <taxon>Suessiales</taxon>
        <taxon>Symbiodiniaceae</taxon>
        <taxon>Durusdinium</taxon>
    </lineage>
</organism>